<protein>
    <submittedName>
        <fullName evidence="1">Predicted kinase</fullName>
    </submittedName>
</protein>
<proteinExistence type="predicted"/>
<sequence>MLVILGGLPGSGKSTVARLAAARLGAVLLRIDSIEQAIRESWLRPADVADAGYRAAGAAAADNLRLGRTVIADSVNPVELSRAGWRAVAEGCSAPFLEVEVVCSDPAEHRRRVESRRPDIAGLALPDWDKVTARDYEPWPNVGLRLDTAVLSAEAAAARLVAAVGDAAPPRHPREGGDP</sequence>
<dbReference type="EMBL" id="FWZX01000036">
    <property type="protein sequence ID" value="SMF77109.1"/>
    <property type="molecule type" value="Genomic_DNA"/>
</dbReference>
<keyword evidence="1" id="KW-0418">Kinase</keyword>
<dbReference type="STRING" id="560819.SAMN05428998_13635"/>
<keyword evidence="1" id="KW-0808">Transferase</keyword>
<dbReference type="PANTHER" id="PTHR37807:SF3">
    <property type="entry name" value="OS07G0160300 PROTEIN"/>
    <property type="match status" value="1"/>
</dbReference>
<gene>
    <name evidence="1" type="ORF">SAMN05428998_13635</name>
</gene>
<dbReference type="GO" id="GO:0016301">
    <property type="term" value="F:kinase activity"/>
    <property type="evidence" value="ECO:0007669"/>
    <property type="project" value="UniProtKB-KW"/>
</dbReference>
<organism evidence="1 2">
    <name type="scientific">Tistlia consotensis USBA 355</name>
    <dbReference type="NCBI Taxonomy" id="560819"/>
    <lineage>
        <taxon>Bacteria</taxon>
        <taxon>Pseudomonadati</taxon>
        <taxon>Pseudomonadota</taxon>
        <taxon>Alphaproteobacteria</taxon>
        <taxon>Rhodospirillales</taxon>
        <taxon>Rhodovibrionaceae</taxon>
        <taxon>Tistlia</taxon>
    </lineage>
</organism>
<dbReference type="AlphaFoldDB" id="A0A1Y6CU12"/>
<evidence type="ECO:0000313" key="1">
    <source>
        <dbReference type="EMBL" id="SMF77109.1"/>
    </source>
</evidence>
<dbReference type="SUPFAM" id="SSF52540">
    <property type="entry name" value="P-loop containing nucleoside triphosphate hydrolases"/>
    <property type="match status" value="1"/>
</dbReference>
<name>A0A1Y6CU12_9PROT</name>
<dbReference type="Pfam" id="PF13671">
    <property type="entry name" value="AAA_33"/>
    <property type="match status" value="1"/>
</dbReference>
<dbReference type="Gene3D" id="3.40.50.300">
    <property type="entry name" value="P-loop containing nucleotide triphosphate hydrolases"/>
    <property type="match status" value="1"/>
</dbReference>
<keyword evidence="2" id="KW-1185">Reference proteome</keyword>
<reference evidence="1 2" key="1">
    <citation type="submission" date="2017-04" db="EMBL/GenBank/DDBJ databases">
        <authorList>
            <person name="Afonso C.L."/>
            <person name="Miller P.J."/>
            <person name="Scott M.A."/>
            <person name="Spackman E."/>
            <person name="Goraichik I."/>
            <person name="Dimitrov K.M."/>
            <person name="Suarez D.L."/>
            <person name="Swayne D.E."/>
        </authorList>
    </citation>
    <scope>NUCLEOTIDE SEQUENCE [LARGE SCALE GENOMIC DNA]</scope>
    <source>
        <strain evidence="1 2">USBA 355</strain>
    </source>
</reference>
<accession>A0A1Y6CU12</accession>
<dbReference type="RefSeq" id="WP_085126002.1">
    <property type="nucleotide sequence ID" value="NZ_FWZX01000036.1"/>
</dbReference>
<dbReference type="Proteomes" id="UP000192917">
    <property type="component" value="Unassembled WGS sequence"/>
</dbReference>
<dbReference type="PANTHER" id="PTHR37807">
    <property type="entry name" value="OS07G0160300 PROTEIN"/>
    <property type="match status" value="1"/>
</dbReference>
<evidence type="ECO:0000313" key="2">
    <source>
        <dbReference type="Proteomes" id="UP000192917"/>
    </source>
</evidence>
<dbReference type="InterPro" id="IPR027417">
    <property type="entry name" value="P-loop_NTPase"/>
</dbReference>